<keyword evidence="3" id="KW-1185">Reference proteome</keyword>
<dbReference type="PANTHER" id="PTHR13016:SF0">
    <property type="entry name" value="AMME SYNDROME CANDIDATE GENE 1 PROTEIN"/>
    <property type="match status" value="1"/>
</dbReference>
<protein>
    <recommendedName>
        <fullName evidence="1">AMMECR1 domain-containing protein</fullName>
    </recommendedName>
</protein>
<dbReference type="Gene3D" id="3.30.700.20">
    <property type="entry name" value="Hypothetical protein ph0010, domain 1"/>
    <property type="match status" value="1"/>
</dbReference>
<name>A0A6M4H4I2_9PROT</name>
<dbReference type="NCBIfam" id="TIGR04335">
    <property type="entry name" value="AmmeMemoSam_A"/>
    <property type="match status" value="1"/>
</dbReference>
<dbReference type="KEGG" id="upl:DSM104440_01330"/>
<dbReference type="AlphaFoldDB" id="A0A6M4H4I2"/>
<dbReference type="InterPro" id="IPR036071">
    <property type="entry name" value="AMMECR1_dom_sf"/>
</dbReference>
<evidence type="ECO:0000259" key="1">
    <source>
        <dbReference type="PROSITE" id="PS51112"/>
    </source>
</evidence>
<proteinExistence type="predicted"/>
<dbReference type="Gene3D" id="3.30.1490.150">
    <property type="entry name" value="Hypothetical protein ph0010, domain 2"/>
    <property type="match status" value="1"/>
</dbReference>
<dbReference type="PANTHER" id="PTHR13016">
    <property type="entry name" value="AMMECR1 HOMOLOG"/>
    <property type="match status" value="1"/>
</dbReference>
<dbReference type="InParanoid" id="A0A6M4H4I2"/>
<dbReference type="EMBL" id="CP053073">
    <property type="protein sequence ID" value="QJR14529.1"/>
    <property type="molecule type" value="Genomic_DNA"/>
</dbReference>
<dbReference type="RefSeq" id="WP_246212108.1">
    <property type="nucleotide sequence ID" value="NZ_CP053073.1"/>
</dbReference>
<evidence type="ECO:0000313" key="2">
    <source>
        <dbReference type="EMBL" id="QJR14529.1"/>
    </source>
</evidence>
<sequence>MPDRAPRGVVLVDIARAAIGEALGLSAPPGHEDPWLLEKAATFVTLHKLGDLRGCIGSIDARRPLGADVAHNARRAAFNDPRFPPVTSDEFDALEVEVSVLSPRSPVRAVSESEAIANLRPGIDGIYLEYAGSSATFLPQVWQSIPDPTQFLSELRRKAALPPRFWHPDLRITRYTVEKFVDDRSRR</sequence>
<evidence type="ECO:0000313" key="3">
    <source>
        <dbReference type="Proteomes" id="UP000503096"/>
    </source>
</evidence>
<dbReference type="Pfam" id="PF01871">
    <property type="entry name" value="AMMECR1"/>
    <property type="match status" value="1"/>
</dbReference>
<organism evidence="2 3">
    <name type="scientific">Usitatibacter palustris</name>
    <dbReference type="NCBI Taxonomy" id="2732487"/>
    <lineage>
        <taxon>Bacteria</taxon>
        <taxon>Pseudomonadati</taxon>
        <taxon>Pseudomonadota</taxon>
        <taxon>Betaproteobacteria</taxon>
        <taxon>Nitrosomonadales</taxon>
        <taxon>Usitatibacteraceae</taxon>
        <taxon>Usitatibacter</taxon>
    </lineage>
</organism>
<gene>
    <name evidence="2" type="ORF">DSM104440_01330</name>
</gene>
<dbReference type="NCBIfam" id="TIGR00296">
    <property type="entry name" value="TIGR00296 family protein"/>
    <property type="match status" value="1"/>
</dbReference>
<dbReference type="InterPro" id="IPR023473">
    <property type="entry name" value="AMMECR1"/>
</dbReference>
<dbReference type="Proteomes" id="UP000503096">
    <property type="component" value="Chromosome"/>
</dbReference>
<dbReference type="InterPro" id="IPR002733">
    <property type="entry name" value="AMMECR1_domain"/>
</dbReference>
<dbReference type="PROSITE" id="PS51112">
    <property type="entry name" value="AMMECR1"/>
    <property type="match status" value="1"/>
</dbReference>
<feature type="domain" description="AMMECR1" evidence="1">
    <location>
        <begin position="1"/>
        <end position="187"/>
    </location>
</feature>
<reference evidence="2 3" key="1">
    <citation type="submission" date="2020-04" db="EMBL/GenBank/DDBJ databases">
        <title>Usitatibacter rugosus gen. nov., sp. nov. and Usitatibacter palustris sp. nov., novel members of Usitatibacteraceae fam. nov. within the order Nitrosomonadales isolated from soil.</title>
        <authorList>
            <person name="Huber K.J."/>
            <person name="Neumann-Schaal M."/>
            <person name="Geppert A."/>
            <person name="Luckner M."/>
            <person name="Wanner G."/>
            <person name="Overmann J."/>
        </authorList>
    </citation>
    <scope>NUCLEOTIDE SEQUENCE [LARGE SCALE GENOMIC DNA]</scope>
    <source>
        <strain evidence="2 3">Swamp67</strain>
    </source>
</reference>
<accession>A0A6M4H4I2</accession>
<dbReference type="InterPro" id="IPR027623">
    <property type="entry name" value="AmmeMemoSam_A"/>
</dbReference>
<dbReference type="SUPFAM" id="SSF143447">
    <property type="entry name" value="AMMECR1-like"/>
    <property type="match status" value="1"/>
</dbReference>
<dbReference type="InterPro" id="IPR027485">
    <property type="entry name" value="AMMECR1_N"/>
</dbReference>